<evidence type="ECO:0000256" key="5">
    <source>
        <dbReference type="ARBA" id="ARBA00022763"/>
    </source>
</evidence>
<keyword evidence="9" id="KW-0238">DNA-binding</keyword>
<evidence type="ECO:0000256" key="9">
    <source>
        <dbReference type="ARBA" id="ARBA00023125"/>
    </source>
</evidence>
<evidence type="ECO:0000256" key="6">
    <source>
        <dbReference type="ARBA" id="ARBA00022769"/>
    </source>
</evidence>
<evidence type="ECO:0000256" key="1">
    <source>
        <dbReference type="ARBA" id="ARBA00004496"/>
    </source>
</evidence>
<protein>
    <recommendedName>
        <fullName evidence="12">UvrABC system protein A</fullName>
    </recommendedName>
    <alternativeName>
        <fullName evidence="13">Excinuclease ABC subunit A</fullName>
    </alternativeName>
</protein>
<keyword evidence="6" id="KW-0228">DNA excision</keyword>
<evidence type="ECO:0000256" key="4">
    <source>
        <dbReference type="ARBA" id="ARBA00022741"/>
    </source>
</evidence>
<dbReference type="PANTHER" id="PTHR43152:SF3">
    <property type="entry name" value="UVRABC SYSTEM PROTEIN A"/>
    <property type="match status" value="1"/>
</dbReference>
<evidence type="ECO:0000259" key="14">
    <source>
        <dbReference type="PROSITE" id="PS50893"/>
    </source>
</evidence>
<dbReference type="Proteomes" id="UP000477722">
    <property type="component" value="Unassembled WGS sequence"/>
</dbReference>
<evidence type="ECO:0000256" key="8">
    <source>
        <dbReference type="ARBA" id="ARBA00022881"/>
    </source>
</evidence>
<dbReference type="PANTHER" id="PTHR43152">
    <property type="entry name" value="UVRABC SYSTEM PROTEIN A"/>
    <property type="match status" value="1"/>
</dbReference>
<evidence type="ECO:0000313" key="15">
    <source>
        <dbReference type="EMBL" id="NGO72290.1"/>
    </source>
</evidence>
<dbReference type="Gene3D" id="1.20.1580.10">
    <property type="entry name" value="ABC transporter ATPase like domain"/>
    <property type="match status" value="2"/>
</dbReference>
<evidence type="ECO:0000256" key="3">
    <source>
        <dbReference type="ARBA" id="ARBA00022737"/>
    </source>
</evidence>
<dbReference type="GO" id="GO:0003677">
    <property type="term" value="F:DNA binding"/>
    <property type="evidence" value="ECO:0007669"/>
    <property type="project" value="UniProtKB-KW"/>
</dbReference>
<dbReference type="RefSeq" id="WP_165301982.1">
    <property type="nucleotide sequence ID" value="NZ_JAAKZZ010000431.1"/>
</dbReference>
<gene>
    <name evidence="15" type="ORF">G5C65_28855</name>
</gene>
<sequence>MTSEWIVVSGARENNLKGVTLRIPVGRLTVVTGVSGSGKSSLVFGTLAVESQRQLNEVFPWFIRNRLPSYERPKFEFIENLSPAIIVDQKPVGGGARSTVGTMTEVHPVLRVLFSRYGEPSAGFSNLYSFNDPQGMCPDCEGLGRTLRLDLGRLLDEDRSLNEGAVRHPAFAVGTNYWKRYAEISRYEPGEPLDGPAGPLVFDPDKPLRTYSAAERELLLYGRGFKTRRPHSPGSVAVNDYEGIVDRFTRRFLKPGLESLNDREREQAERVVSEQSCERCGGARLSERALASRIGPWNIADLCRMEVRELIRVLEDLADTGAAGEAALSAALASLRRIESVGLGYLTLERPTKTLSGGEGQRLKTVRHLGSSLTGMTYVFDEPSVGLHARDVDRLNGLLCALRDQGNTVLIVEHDRDVIAVADHVIDMGPGSGAHGGDVVFAGTVAELAAGETATGRCYRRPPGVKPEAECRTGRGTLTVRDATLHNLKGVTVDIPAGVLTAVTGVAGSGKSSLVCGALAAAYPEAIVLDQSAIGISPRSTPATYTRIWDLVRRAYARVHGVDAGLFSFNSAGACPGCQGRGVITMDMAFMDPVTAVCEVCEGRRFRAEALEHRIGGLNVADLLELTVDEALAALDGGPLGRGPLGADGTVRARLAPLGEVGLGYLTLGRPLSALSGGERQRVKLAHRLREQGSVYVFDEPTTGLHMADVDTLLGLLDRLVDAGNTVVVVEHDLDVVKRADWIVDIGPEAGAQGGEVVFTGTPARMVREGRSHTADYLRRSLPGSRPQDSPSAVR</sequence>
<evidence type="ECO:0000256" key="10">
    <source>
        <dbReference type="ARBA" id="ARBA00023204"/>
    </source>
</evidence>
<dbReference type="GO" id="GO:0004518">
    <property type="term" value="F:nuclease activity"/>
    <property type="evidence" value="ECO:0007669"/>
    <property type="project" value="UniProtKB-KW"/>
</dbReference>
<evidence type="ECO:0000313" key="16">
    <source>
        <dbReference type="Proteomes" id="UP000477722"/>
    </source>
</evidence>
<proteinExistence type="inferred from homology"/>
<reference evidence="15 16" key="1">
    <citation type="submission" date="2020-02" db="EMBL/GenBank/DDBJ databases">
        <title>Whole-genome analyses of novel actinobacteria.</title>
        <authorList>
            <person name="Sahin N."/>
            <person name="Tatar D."/>
        </authorList>
    </citation>
    <scope>NUCLEOTIDE SEQUENCE [LARGE SCALE GENOMIC DNA]</scope>
    <source>
        <strain evidence="15 16">SB3404</strain>
    </source>
</reference>
<keyword evidence="4" id="KW-0547">Nucleotide-binding</keyword>
<dbReference type="PROSITE" id="PS50893">
    <property type="entry name" value="ABC_TRANSPORTER_2"/>
    <property type="match status" value="1"/>
</dbReference>
<comment type="caution">
    <text evidence="15">The sequence shown here is derived from an EMBL/GenBank/DDBJ whole genome shotgun (WGS) entry which is preliminary data.</text>
</comment>
<keyword evidence="8" id="KW-0267">Excision nuclease</keyword>
<dbReference type="InterPro" id="IPR003439">
    <property type="entry name" value="ABC_transporter-like_ATP-bd"/>
</dbReference>
<dbReference type="GO" id="GO:0016887">
    <property type="term" value="F:ATP hydrolysis activity"/>
    <property type="evidence" value="ECO:0007669"/>
    <property type="project" value="InterPro"/>
</dbReference>
<keyword evidence="3" id="KW-0677">Repeat</keyword>
<evidence type="ECO:0000256" key="2">
    <source>
        <dbReference type="ARBA" id="ARBA00022490"/>
    </source>
</evidence>
<dbReference type="SMART" id="SM00382">
    <property type="entry name" value="AAA"/>
    <property type="match status" value="2"/>
</dbReference>
<keyword evidence="10" id="KW-0234">DNA repair</keyword>
<dbReference type="AlphaFoldDB" id="A0A6G4X5Z7"/>
<accession>A0A6G4X5Z7</accession>
<comment type="subcellular location">
    <subcellularLocation>
        <location evidence="1">Cytoplasm</location>
    </subcellularLocation>
</comment>
<keyword evidence="2" id="KW-0963">Cytoplasm</keyword>
<dbReference type="GO" id="GO:0006281">
    <property type="term" value="P:DNA repair"/>
    <property type="evidence" value="ECO:0007669"/>
    <property type="project" value="UniProtKB-KW"/>
</dbReference>
<comment type="similarity">
    <text evidence="11">Belongs to the ABC transporter superfamily. UvrA family.</text>
</comment>
<organism evidence="15 16">
    <name type="scientific">Streptomyces boncukensis</name>
    <dbReference type="NCBI Taxonomy" id="2711219"/>
    <lineage>
        <taxon>Bacteria</taxon>
        <taxon>Bacillati</taxon>
        <taxon>Actinomycetota</taxon>
        <taxon>Actinomycetes</taxon>
        <taxon>Kitasatosporales</taxon>
        <taxon>Streptomycetaceae</taxon>
        <taxon>Streptomyces</taxon>
    </lineage>
</organism>
<dbReference type="Gene3D" id="1.10.8.280">
    <property type="entry name" value="ABC transporter ATPase domain-like"/>
    <property type="match status" value="1"/>
</dbReference>
<dbReference type="Gene3D" id="3.40.50.300">
    <property type="entry name" value="P-loop containing nucleotide triphosphate hydrolases"/>
    <property type="match status" value="3"/>
</dbReference>
<dbReference type="InterPro" id="IPR003593">
    <property type="entry name" value="AAA+_ATPase"/>
</dbReference>
<dbReference type="EMBL" id="JAAKZZ010000431">
    <property type="protein sequence ID" value="NGO72290.1"/>
    <property type="molecule type" value="Genomic_DNA"/>
</dbReference>
<evidence type="ECO:0000256" key="11">
    <source>
        <dbReference type="ARBA" id="ARBA00038000"/>
    </source>
</evidence>
<dbReference type="SUPFAM" id="SSF52540">
    <property type="entry name" value="P-loop containing nucleoside triphosphate hydrolases"/>
    <property type="match status" value="2"/>
</dbReference>
<dbReference type="GO" id="GO:0005737">
    <property type="term" value="C:cytoplasm"/>
    <property type="evidence" value="ECO:0007669"/>
    <property type="project" value="UniProtKB-SubCell"/>
</dbReference>
<feature type="domain" description="ABC transporter" evidence="14">
    <location>
        <begin position="465"/>
        <end position="779"/>
    </location>
</feature>
<name>A0A6G4X5Z7_9ACTN</name>
<keyword evidence="7" id="KW-0067">ATP-binding</keyword>
<dbReference type="InterPro" id="IPR027417">
    <property type="entry name" value="P-loop_NTPase"/>
</dbReference>
<keyword evidence="16" id="KW-1185">Reference proteome</keyword>
<keyword evidence="5" id="KW-0227">DNA damage</keyword>
<evidence type="ECO:0000256" key="7">
    <source>
        <dbReference type="ARBA" id="ARBA00022840"/>
    </source>
</evidence>
<evidence type="ECO:0000256" key="12">
    <source>
        <dbReference type="ARBA" id="ARBA00039316"/>
    </source>
</evidence>
<evidence type="ECO:0000256" key="13">
    <source>
        <dbReference type="ARBA" id="ARBA00042156"/>
    </source>
</evidence>
<dbReference type="GO" id="GO:0005524">
    <property type="term" value="F:ATP binding"/>
    <property type="evidence" value="ECO:0007669"/>
    <property type="project" value="UniProtKB-KW"/>
</dbReference>